<dbReference type="Proteomes" id="UP000178449">
    <property type="component" value="Unassembled WGS sequence"/>
</dbReference>
<evidence type="ECO:0000313" key="1">
    <source>
        <dbReference type="EMBL" id="OGG93084.1"/>
    </source>
</evidence>
<accession>A0A1F6G4Q5</accession>
<organism evidence="1 2">
    <name type="scientific">Candidatus Lambdaproteobacteria bacterium RIFOXYD2_FULL_50_16</name>
    <dbReference type="NCBI Taxonomy" id="1817772"/>
    <lineage>
        <taxon>Bacteria</taxon>
        <taxon>Pseudomonadati</taxon>
        <taxon>Pseudomonadota</taxon>
        <taxon>Candidatus Lambdaproteobacteria</taxon>
    </lineage>
</organism>
<gene>
    <name evidence="1" type="ORF">A2527_14245</name>
</gene>
<proteinExistence type="predicted"/>
<reference evidence="1 2" key="1">
    <citation type="journal article" date="2016" name="Nat. Commun.">
        <title>Thousands of microbial genomes shed light on interconnected biogeochemical processes in an aquifer system.</title>
        <authorList>
            <person name="Anantharaman K."/>
            <person name="Brown C.T."/>
            <person name="Hug L.A."/>
            <person name="Sharon I."/>
            <person name="Castelle C.J."/>
            <person name="Probst A.J."/>
            <person name="Thomas B.C."/>
            <person name="Singh A."/>
            <person name="Wilkins M.J."/>
            <person name="Karaoz U."/>
            <person name="Brodie E.L."/>
            <person name="Williams K.H."/>
            <person name="Hubbard S.S."/>
            <person name="Banfield J.F."/>
        </authorList>
    </citation>
    <scope>NUCLEOTIDE SEQUENCE [LARGE SCALE GENOMIC DNA]</scope>
</reference>
<protein>
    <submittedName>
        <fullName evidence="1">Uncharacterized protein</fullName>
    </submittedName>
</protein>
<dbReference type="AlphaFoldDB" id="A0A1F6G4Q5"/>
<name>A0A1F6G4Q5_9PROT</name>
<sequence length="70" mass="7986">MSWAYWRDKTCPTPCADCARVYFGERKLCRAGRSGARVFKPEAGGLAKKKDKCGFFEPKPAAPERRPYRD</sequence>
<comment type="caution">
    <text evidence="1">The sequence shown here is derived from an EMBL/GenBank/DDBJ whole genome shotgun (WGS) entry which is preliminary data.</text>
</comment>
<dbReference type="STRING" id="1817772.A2527_14245"/>
<evidence type="ECO:0000313" key="2">
    <source>
        <dbReference type="Proteomes" id="UP000178449"/>
    </source>
</evidence>
<dbReference type="EMBL" id="MFNE01000053">
    <property type="protein sequence ID" value="OGG93084.1"/>
    <property type="molecule type" value="Genomic_DNA"/>
</dbReference>